<dbReference type="AlphaFoldDB" id="G9NXQ7"/>
<reference evidence="1 2" key="1">
    <citation type="journal article" date="2011" name="Genome Biol.">
        <title>Comparative genome sequence analysis underscores mycoparasitism as the ancestral life style of Trichoderma.</title>
        <authorList>
            <person name="Kubicek C.P."/>
            <person name="Herrera-Estrella A."/>
            <person name="Seidl-Seiboth V."/>
            <person name="Martinez D.A."/>
            <person name="Druzhinina I.S."/>
            <person name="Thon M."/>
            <person name="Zeilinger S."/>
            <person name="Casas-Flores S."/>
            <person name="Horwitz B.A."/>
            <person name="Mukherjee P.K."/>
            <person name="Mukherjee M."/>
            <person name="Kredics L."/>
            <person name="Alcaraz L.D."/>
            <person name="Aerts A."/>
            <person name="Antal Z."/>
            <person name="Atanasova L."/>
            <person name="Cervantes-Badillo M.G."/>
            <person name="Challacombe J."/>
            <person name="Chertkov O."/>
            <person name="McCluskey K."/>
            <person name="Coulpier F."/>
            <person name="Deshpande N."/>
            <person name="von Doehren H."/>
            <person name="Ebbole D.J."/>
            <person name="Esquivel-Naranjo E.U."/>
            <person name="Fekete E."/>
            <person name="Flipphi M."/>
            <person name="Glaser F."/>
            <person name="Gomez-Rodriguez E.Y."/>
            <person name="Gruber S."/>
            <person name="Han C."/>
            <person name="Henrissat B."/>
            <person name="Hermosa R."/>
            <person name="Hernandez-Onate M."/>
            <person name="Karaffa L."/>
            <person name="Kosti I."/>
            <person name="Le Crom S."/>
            <person name="Lindquist E."/>
            <person name="Lucas S."/>
            <person name="Luebeck M."/>
            <person name="Luebeck P.S."/>
            <person name="Margeot A."/>
            <person name="Metz B."/>
            <person name="Misra M."/>
            <person name="Nevalainen H."/>
            <person name="Omann M."/>
            <person name="Packer N."/>
            <person name="Perrone G."/>
            <person name="Uresti-Rivera E.E."/>
            <person name="Salamov A."/>
            <person name="Schmoll M."/>
            <person name="Seiboth B."/>
            <person name="Shapiro H."/>
            <person name="Sukno S."/>
            <person name="Tamayo-Ramos J.A."/>
            <person name="Tisch D."/>
            <person name="Wiest A."/>
            <person name="Wilkinson H.H."/>
            <person name="Zhang M."/>
            <person name="Coutinho P.M."/>
            <person name="Kenerley C.M."/>
            <person name="Monte E."/>
            <person name="Baker S.E."/>
            <person name="Grigoriev I.V."/>
        </authorList>
    </citation>
    <scope>NUCLEOTIDE SEQUENCE [LARGE SCALE GENOMIC DNA]</scope>
    <source>
        <strain evidence="2">ATCC 20476 / IMI 206040</strain>
    </source>
</reference>
<gene>
    <name evidence="1" type="ORF">TRIATDRAFT_300522</name>
</gene>
<accession>G9NXQ7</accession>
<name>G9NXQ7_HYPAI</name>
<dbReference type="Proteomes" id="UP000005426">
    <property type="component" value="Unassembled WGS sequence"/>
</dbReference>
<dbReference type="EMBL" id="ABDG02000025">
    <property type="protein sequence ID" value="EHK44237.1"/>
    <property type="molecule type" value="Genomic_DNA"/>
</dbReference>
<proteinExistence type="predicted"/>
<comment type="caution">
    <text evidence="1">The sequence shown here is derived from an EMBL/GenBank/DDBJ whole genome shotgun (WGS) entry which is preliminary data.</text>
</comment>
<organism evidence="1 2">
    <name type="scientific">Hypocrea atroviridis (strain ATCC 20476 / IMI 206040)</name>
    <name type="common">Trichoderma atroviride</name>
    <dbReference type="NCBI Taxonomy" id="452589"/>
    <lineage>
        <taxon>Eukaryota</taxon>
        <taxon>Fungi</taxon>
        <taxon>Dikarya</taxon>
        <taxon>Ascomycota</taxon>
        <taxon>Pezizomycotina</taxon>
        <taxon>Sordariomycetes</taxon>
        <taxon>Hypocreomycetidae</taxon>
        <taxon>Hypocreales</taxon>
        <taxon>Hypocreaceae</taxon>
        <taxon>Trichoderma</taxon>
    </lineage>
</organism>
<dbReference type="HOGENOM" id="CLU_2776254_0_0_1"/>
<evidence type="ECO:0000313" key="2">
    <source>
        <dbReference type="Proteomes" id="UP000005426"/>
    </source>
</evidence>
<evidence type="ECO:0000313" key="1">
    <source>
        <dbReference type="EMBL" id="EHK44237.1"/>
    </source>
</evidence>
<protein>
    <submittedName>
        <fullName evidence="1">Uncharacterized protein</fullName>
    </submittedName>
</protein>
<keyword evidence="2" id="KW-1185">Reference proteome</keyword>
<sequence>MQSRKNMLSMLERERDLPTLPPASLVSSVDEHLFYFFPQILHMGNSARLLRIARADTKLGDSADTCEDC</sequence>